<dbReference type="EMBL" id="GDQN01006183">
    <property type="protein sequence ID" value="JAT84871.1"/>
    <property type="molecule type" value="Transcribed_RNA"/>
</dbReference>
<feature type="non-terminal residue" evidence="2">
    <location>
        <position position="1"/>
    </location>
</feature>
<sequence>YPVTTLKESYEAKGVHLDAPKQKKVFSAGSSMPFGITKFRKLCHSQGTPTLSQNPNFLEKIQQEQTQTKKRIAPSCTPRFKLVASCNQSQLNATAQAKSNPLSNHRRSGCGVGSTFKRILPDGEVDFRSNEMALQHEGNVRSVWCHRTPTCNPSECSCPDSIGQSDVSSLHKKRGGHALTGDAGSNYQAPGANRAAESDA</sequence>
<gene>
    <name evidence="2" type="ORF">g.6176</name>
</gene>
<evidence type="ECO:0000313" key="2">
    <source>
        <dbReference type="EMBL" id="JAT84871.1"/>
    </source>
</evidence>
<feature type="non-terminal residue" evidence="2">
    <location>
        <position position="200"/>
    </location>
</feature>
<dbReference type="AlphaFoldDB" id="A0A1E1WDC8"/>
<name>A0A1E1WDC8_PECGO</name>
<proteinExistence type="predicted"/>
<feature type="region of interest" description="Disordered" evidence="1">
    <location>
        <begin position="163"/>
        <end position="200"/>
    </location>
</feature>
<evidence type="ECO:0000256" key="1">
    <source>
        <dbReference type="SAM" id="MobiDB-lite"/>
    </source>
</evidence>
<organism evidence="2">
    <name type="scientific">Pectinophora gossypiella</name>
    <name type="common">Cotton pink bollworm</name>
    <name type="synonym">Depressaria gossypiella</name>
    <dbReference type="NCBI Taxonomy" id="13191"/>
    <lineage>
        <taxon>Eukaryota</taxon>
        <taxon>Metazoa</taxon>
        <taxon>Ecdysozoa</taxon>
        <taxon>Arthropoda</taxon>
        <taxon>Hexapoda</taxon>
        <taxon>Insecta</taxon>
        <taxon>Pterygota</taxon>
        <taxon>Neoptera</taxon>
        <taxon>Endopterygota</taxon>
        <taxon>Lepidoptera</taxon>
        <taxon>Glossata</taxon>
        <taxon>Ditrysia</taxon>
        <taxon>Gelechioidea</taxon>
        <taxon>Gelechiidae</taxon>
        <taxon>Apatetrinae</taxon>
        <taxon>Pectinophora</taxon>
    </lineage>
</organism>
<accession>A0A1E1WDC8</accession>
<protein>
    <submittedName>
        <fullName evidence="2">Uncharacterized protein</fullName>
    </submittedName>
</protein>
<reference evidence="2" key="1">
    <citation type="submission" date="2015-09" db="EMBL/GenBank/DDBJ databases">
        <title>De novo assembly of Pectinophora gossypiella (Pink Bollworm) gut transcriptome.</title>
        <authorList>
            <person name="Tassone E.E."/>
        </authorList>
    </citation>
    <scope>NUCLEOTIDE SEQUENCE</scope>
</reference>